<comment type="similarity">
    <text evidence="2">Belongs to the TMEM151 family.</text>
</comment>
<gene>
    <name evidence="10" type="ORF">pdam_00008024</name>
</gene>
<organism evidence="10 11">
    <name type="scientific">Pocillopora damicornis</name>
    <name type="common">Cauliflower coral</name>
    <name type="synonym">Millepora damicornis</name>
    <dbReference type="NCBI Taxonomy" id="46731"/>
    <lineage>
        <taxon>Eukaryota</taxon>
        <taxon>Metazoa</taxon>
        <taxon>Cnidaria</taxon>
        <taxon>Anthozoa</taxon>
        <taxon>Hexacorallia</taxon>
        <taxon>Scleractinia</taxon>
        <taxon>Astrocoeniina</taxon>
        <taxon>Pocilloporidae</taxon>
        <taxon>Pocillopora</taxon>
    </lineage>
</organism>
<evidence type="ECO:0000256" key="2">
    <source>
        <dbReference type="ARBA" id="ARBA00009583"/>
    </source>
</evidence>
<dbReference type="GO" id="GO:0016020">
    <property type="term" value="C:membrane"/>
    <property type="evidence" value="ECO:0007669"/>
    <property type="project" value="UniProtKB-SubCell"/>
</dbReference>
<evidence type="ECO:0000256" key="8">
    <source>
        <dbReference type="SAM" id="SignalP"/>
    </source>
</evidence>
<name>A0A3M6U4Q2_POCDA</name>
<evidence type="ECO:0000256" key="7">
    <source>
        <dbReference type="SAM" id="Phobius"/>
    </source>
</evidence>
<feature type="transmembrane region" description="Helical" evidence="7">
    <location>
        <begin position="471"/>
        <end position="494"/>
    </location>
</feature>
<feature type="disulfide bond" evidence="6">
    <location>
        <begin position="293"/>
        <end position="302"/>
    </location>
</feature>
<evidence type="ECO:0000256" key="3">
    <source>
        <dbReference type="ARBA" id="ARBA00022692"/>
    </source>
</evidence>
<keyword evidence="11" id="KW-1185">Reference proteome</keyword>
<keyword evidence="6" id="KW-1015">Disulfide bond</keyword>
<evidence type="ECO:0000259" key="9">
    <source>
        <dbReference type="PROSITE" id="PS50026"/>
    </source>
</evidence>
<dbReference type="PANTHER" id="PTHR31893">
    <property type="entry name" value="TRANSMEMBRANE PROTEIN 151 HOMOLOG"/>
    <property type="match status" value="1"/>
</dbReference>
<sequence length="768" mass="87980">MFSSFFLAFILSFIGPSLAQKKMCPKIFFQNIDENVLPWVQVEGVYELFSNNDGFPVYLNRPSGLFFYYRDLTSQGEKLLAFGLKVTETFGAVGRLSNDFDPKTWLSSGLLNKKDLFGDVVKEWSYYSPLDKTFKTVLGPPYIKAICVDDEYFRCNSGKVYLNDTVTGNQAEILNDPRTDFFAKVPNVYASIRSVFKHSRQEWYLYYRDGYWRVGTSYTGSGTDLLRTKDLAHRPEYVTNYWESWTTKGWTAGSGLRMKCRGIANGENECYDKPCNGQGTCVYTADNETVCLCQDSTHGPNCENKDACSDPGIPANSIEVVHAGNRPGDISTSFCATGYRSSPVEFFVCEQDHGRKNWLLESKATCQVPPPITSGPIPPHTSVPAPGPFPYPTGNPENIPTSKKALDQSEAFMIFVIAFFACHVLCPTFIWLGIMLVKIVRFSQRSRPGSPERLEAVQNAMQSRYMLMIRVYSIFMNFTFWVWLCAVCACLATGDGKARSFTFYWAAVMCGVCAVFVTLEAFFSSERAALHNMFSWEYVKSLQREPPSIEMVIDRYEWKHQRMAVYRTNVLTGRQEYQGSEDRWRKVGRKTVRQPFVYSSWCDESNLEVSENGRLFRLRVHIDITLDRTAAESFEVQKSALIEKTRHLNHHFDFSRVDSVANHHPYVVLYHKKESVPFWMNEQFFWCFTFLQLSWIYRWLCVSQTSSLQFTLRKKVFCQPVFSEQTALKQVYLAQTVPGAHDDIIQDIDAANKPLLSNQQNSTNYLSV</sequence>
<evidence type="ECO:0000256" key="6">
    <source>
        <dbReference type="PROSITE-ProRule" id="PRU00076"/>
    </source>
</evidence>
<comment type="caution">
    <text evidence="6">Lacks conserved residue(s) required for the propagation of feature annotation.</text>
</comment>
<dbReference type="OrthoDB" id="5950429at2759"/>
<feature type="transmembrane region" description="Helical" evidence="7">
    <location>
        <begin position="412"/>
        <end position="437"/>
    </location>
</feature>
<feature type="transmembrane region" description="Helical" evidence="7">
    <location>
        <begin position="500"/>
        <end position="523"/>
    </location>
</feature>
<comment type="subcellular location">
    <subcellularLocation>
        <location evidence="1">Membrane</location>
        <topology evidence="1">Multi-pass membrane protein</topology>
    </subcellularLocation>
</comment>
<dbReference type="PROSITE" id="PS00022">
    <property type="entry name" value="EGF_1"/>
    <property type="match status" value="1"/>
</dbReference>
<dbReference type="PANTHER" id="PTHR31893:SF5">
    <property type="entry name" value="TRANSMEMBRANE PROTEIN 151 HOMOLOG"/>
    <property type="match status" value="1"/>
</dbReference>
<comment type="caution">
    <text evidence="10">The sequence shown here is derived from an EMBL/GenBank/DDBJ whole genome shotgun (WGS) entry which is preliminary data.</text>
</comment>
<feature type="chain" id="PRO_5018026812" description="EGF-like domain-containing protein" evidence="8">
    <location>
        <begin position="20"/>
        <end position="768"/>
    </location>
</feature>
<reference evidence="10 11" key="1">
    <citation type="journal article" date="2018" name="Sci. Rep.">
        <title>Comparative analysis of the Pocillopora damicornis genome highlights role of immune system in coral evolution.</title>
        <authorList>
            <person name="Cunning R."/>
            <person name="Bay R.A."/>
            <person name="Gillette P."/>
            <person name="Baker A.C."/>
            <person name="Traylor-Knowles N."/>
        </authorList>
    </citation>
    <scope>NUCLEOTIDE SEQUENCE [LARGE SCALE GENOMIC DNA]</scope>
    <source>
        <strain evidence="10">RSMAS</strain>
        <tissue evidence="10">Whole animal</tissue>
    </source>
</reference>
<dbReference type="SUPFAM" id="SSF57196">
    <property type="entry name" value="EGF/Laminin"/>
    <property type="match status" value="1"/>
</dbReference>
<evidence type="ECO:0000256" key="5">
    <source>
        <dbReference type="ARBA" id="ARBA00023136"/>
    </source>
</evidence>
<evidence type="ECO:0000313" key="10">
    <source>
        <dbReference type="EMBL" id="RMX48650.1"/>
    </source>
</evidence>
<proteinExistence type="inferred from homology"/>
<keyword evidence="5 7" id="KW-0472">Membrane</keyword>
<evidence type="ECO:0000256" key="4">
    <source>
        <dbReference type="ARBA" id="ARBA00022989"/>
    </source>
</evidence>
<accession>A0A3M6U4Q2</accession>
<dbReference type="AlphaFoldDB" id="A0A3M6U4Q2"/>
<evidence type="ECO:0000313" key="11">
    <source>
        <dbReference type="Proteomes" id="UP000275408"/>
    </source>
</evidence>
<dbReference type="InterPro" id="IPR026767">
    <property type="entry name" value="Tmem151"/>
</dbReference>
<keyword evidence="3 7" id="KW-0812">Transmembrane</keyword>
<feature type="domain" description="EGF-like" evidence="9">
    <location>
        <begin position="266"/>
        <end position="303"/>
    </location>
</feature>
<evidence type="ECO:0000256" key="1">
    <source>
        <dbReference type="ARBA" id="ARBA00004141"/>
    </source>
</evidence>
<dbReference type="Proteomes" id="UP000275408">
    <property type="component" value="Unassembled WGS sequence"/>
</dbReference>
<keyword evidence="8" id="KW-0732">Signal</keyword>
<feature type="signal peptide" evidence="8">
    <location>
        <begin position="1"/>
        <end position="19"/>
    </location>
</feature>
<keyword evidence="4 7" id="KW-1133">Transmembrane helix</keyword>
<keyword evidence="6" id="KW-0245">EGF-like domain</keyword>
<dbReference type="EMBL" id="RCHS01002246">
    <property type="protein sequence ID" value="RMX48650.1"/>
    <property type="molecule type" value="Genomic_DNA"/>
</dbReference>
<dbReference type="InterPro" id="IPR000742">
    <property type="entry name" value="EGF"/>
</dbReference>
<protein>
    <recommendedName>
        <fullName evidence="9">EGF-like domain-containing protein</fullName>
    </recommendedName>
</protein>
<dbReference type="PROSITE" id="PS50026">
    <property type="entry name" value="EGF_3"/>
    <property type="match status" value="1"/>
</dbReference>